<keyword evidence="1" id="KW-0812">Transmembrane</keyword>
<protein>
    <submittedName>
        <fullName evidence="2">Uncharacterized protein</fullName>
    </submittedName>
</protein>
<reference evidence="2 3" key="1">
    <citation type="submission" date="2016-04" db="EMBL/GenBank/DDBJ databases">
        <authorList>
            <person name="Evans L.H."/>
            <person name="Alamgir A."/>
            <person name="Owens N."/>
            <person name="Weber N.D."/>
            <person name="Virtaneva K."/>
            <person name="Barbian K."/>
            <person name="Babar A."/>
            <person name="Rosenke K."/>
        </authorList>
    </citation>
    <scope>NUCLEOTIDE SEQUENCE [LARGE SCALE GENOMIC DNA]</scope>
    <source>
        <strain evidence="2 3">IFM 0406</strain>
    </source>
</reference>
<dbReference type="AlphaFoldDB" id="A0A164J7R9"/>
<evidence type="ECO:0000313" key="3">
    <source>
        <dbReference type="Proteomes" id="UP000076512"/>
    </source>
</evidence>
<feature type="transmembrane region" description="Helical" evidence="1">
    <location>
        <begin position="100"/>
        <end position="119"/>
    </location>
</feature>
<sequence>MRISESFQKLPSSTRRAVASLYVGLALTVIATVLVPIVVAYATNSYTNYIQNAYPDYSTAQVDNYRQTIAIYLVVNGVLGVLAWLWIARQARRQTRTAPFLAVVLFVLGVCWALFNLLVKDSTGYPALTTLMGVIGLVPAIAGLVAVVQLWRAPTTSRA</sequence>
<keyword evidence="1" id="KW-0472">Membrane</keyword>
<feature type="transmembrane region" description="Helical" evidence="1">
    <location>
        <begin position="131"/>
        <end position="151"/>
    </location>
</feature>
<dbReference type="OrthoDB" id="4337876at2"/>
<proteinExistence type="predicted"/>
<dbReference type="RefSeq" id="WP_156673884.1">
    <property type="nucleotide sequence ID" value="NZ_JABMCZ010000003.1"/>
</dbReference>
<organism evidence="2 3">
    <name type="scientific">Nocardia terpenica</name>
    <dbReference type="NCBI Taxonomy" id="455432"/>
    <lineage>
        <taxon>Bacteria</taxon>
        <taxon>Bacillati</taxon>
        <taxon>Actinomycetota</taxon>
        <taxon>Actinomycetes</taxon>
        <taxon>Mycobacteriales</taxon>
        <taxon>Nocardiaceae</taxon>
        <taxon>Nocardia</taxon>
    </lineage>
</organism>
<feature type="transmembrane region" description="Helical" evidence="1">
    <location>
        <begin position="69"/>
        <end position="88"/>
    </location>
</feature>
<name>A0A164J7R9_9NOCA</name>
<dbReference type="EMBL" id="LWGR01000016">
    <property type="protein sequence ID" value="KZM70127.1"/>
    <property type="molecule type" value="Genomic_DNA"/>
</dbReference>
<keyword evidence="1" id="KW-1133">Transmembrane helix</keyword>
<evidence type="ECO:0000256" key="1">
    <source>
        <dbReference type="SAM" id="Phobius"/>
    </source>
</evidence>
<comment type="caution">
    <text evidence="2">The sequence shown here is derived from an EMBL/GenBank/DDBJ whole genome shotgun (WGS) entry which is preliminary data.</text>
</comment>
<dbReference type="Proteomes" id="UP000076512">
    <property type="component" value="Unassembled WGS sequence"/>
</dbReference>
<accession>A0A164J7R9</accession>
<gene>
    <name evidence="2" type="ORF">AWN90_06050</name>
</gene>
<feature type="transmembrane region" description="Helical" evidence="1">
    <location>
        <begin position="21"/>
        <end position="42"/>
    </location>
</feature>
<evidence type="ECO:0000313" key="2">
    <source>
        <dbReference type="EMBL" id="KZM70127.1"/>
    </source>
</evidence>
<keyword evidence="3" id="KW-1185">Reference proteome</keyword>